<dbReference type="Proteomes" id="UP000190989">
    <property type="component" value="Unassembled WGS sequence"/>
</dbReference>
<reference evidence="2" key="1">
    <citation type="submission" date="2017-02" db="EMBL/GenBank/DDBJ databases">
        <authorList>
            <person name="Varghese N."/>
            <person name="Submissions S."/>
        </authorList>
    </citation>
    <scope>NUCLEOTIDE SEQUENCE [LARGE SCALE GENOMIC DNA]</scope>
    <source>
        <strain evidence="2">SM117</strain>
    </source>
</reference>
<proteinExistence type="predicted"/>
<dbReference type="AlphaFoldDB" id="A0A1U6GVZ5"/>
<dbReference type="STRING" id="428990.SAMN06295987_101631"/>
<name>A0A1U6GVZ5_9SPHN</name>
<accession>A0A1U6GVZ5</accession>
<evidence type="ECO:0000313" key="2">
    <source>
        <dbReference type="Proteomes" id="UP000190989"/>
    </source>
</evidence>
<keyword evidence="2" id="KW-1185">Reference proteome</keyword>
<protein>
    <submittedName>
        <fullName evidence="1">Uncharacterized protein</fullName>
    </submittedName>
</protein>
<evidence type="ECO:0000313" key="1">
    <source>
        <dbReference type="EMBL" id="SLJ87628.1"/>
    </source>
</evidence>
<dbReference type="EMBL" id="FVZE01000001">
    <property type="protein sequence ID" value="SLJ87628.1"/>
    <property type="molecule type" value="Genomic_DNA"/>
</dbReference>
<sequence>MGVTLQFTRIDPFGVEILSDLSRPFGPSEAFHFRDLFGNHGVILARGAELTDERRNELLAQLGDTARLCPAGPAKFTNADGVVLELVSQSVDFLVWDEGTLTSS</sequence>
<gene>
    <name evidence="1" type="ORF">SAMN06295987_101631</name>
</gene>
<organism evidence="1 2">
    <name type="scientific">Novosphingobium mathurense</name>
    <dbReference type="NCBI Taxonomy" id="428990"/>
    <lineage>
        <taxon>Bacteria</taxon>
        <taxon>Pseudomonadati</taxon>
        <taxon>Pseudomonadota</taxon>
        <taxon>Alphaproteobacteria</taxon>
        <taxon>Sphingomonadales</taxon>
        <taxon>Sphingomonadaceae</taxon>
        <taxon>Novosphingobium</taxon>
    </lineage>
</organism>